<organism evidence="1 2">
    <name type="scientific">Chamaesiphon minutus (strain ATCC 27169 / PCC 6605)</name>
    <dbReference type="NCBI Taxonomy" id="1173020"/>
    <lineage>
        <taxon>Bacteria</taxon>
        <taxon>Bacillati</taxon>
        <taxon>Cyanobacteriota</taxon>
        <taxon>Cyanophyceae</taxon>
        <taxon>Gomontiellales</taxon>
        <taxon>Chamaesiphonaceae</taxon>
        <taxon>Chamaesiphon</taxon>
    </lineage>
</organism>
<dbReference type="HOGENOM" id="CLU_1934286_0_0_3"/>
<dbReference type="Proteomes" id="UP000010366">
    <property type="component" value="Chromosome"/>
</dbReference>
<dbReference type="RefSeq" id="WP_015159045.1">
    <property type="nucleotide sequence ID" value="NC_019697.1"/>
</dbReference>
<dbReference type="STRING" id="1173020.Cha6605_1746"/>
<evidence type="ECO:0000313" key="2">
    <source>
        <dbReference type="Proteomes" id="UP000010366"/>
    </source>
</evidence>
<sequence length="139" mass="15887">MYAATATICVAIEKLKQFPGSMDDPLLIEARSELEIARNLLESRWQIWNSIYWRRANAATKRSVKAKLEGLAFDALAGVTNAGRLLNRYVDTVGVLDEKISLWSEIIHCLHNAYRWISESYYYDCLCKQLKLSIALESN</sequence>
<gene>
    <name evidence="1" type="ORF">Cha6605_1746</name>
</gene>
<name>K9UEM7_CHAP6</name>
<evidence type="ECO:0000313" key="1">
    <source>
        <dbReference type="EMBL" id="AFY92871.1"/>
    </source>
</evidence>
<keyword evidence="2" id="KW-1185">Reference proteome</keyword>
<dbReference type="AlphaFoldDB" id="K9UEM7"/>
<protein>
    <submittedName>
        <fullName evidence="1">Uncharacterized protein</fullName>
    </submittedName>
</protein>
<dbReference type="KEGG" id="cmp:Cha6605_1746"/>
<reference evidence="1 2" key="1">
    <citation type="submission" date="2012-05" db="EMBL/GenBank/DDBJ databases">
        <title>Finished chromosome of genome of Chamaesiphon sp. PCC 6605.</title>
        <authorList>
            <consortium name="US DOE Joint Genome Institute"/>
            <person name="Gugger M."/>
            <person name="Coursin T."/>
            <person name="Rippka R."/>
            <person name="Tandeau De Marsac N."/>
            <person name="Huntemann M."/>
            <person name="Wei C.-L."/>
            <person name="Han J."/>
            <person name="Detter J.C."/>
            <person name="Han C."/>
            <person name="Tapia R."/>
            <person name="Chen A."/>
            <person name="Kyrpides N."/>
            <person name="Mavromatis K."/>
            <person name="Markowitz V."/>
            <person name="Szeto E."/>
            <person name="Ivanova N."/>
            <person name="Pagani I."/>
            <person name="Pati A."/>
            <person name="Goodwin L."/>
            <person name="Nordberg H.P."/>
            <person name="Cantor M.N."/>
            <person name="Hua S.X."/>
            <person name="Woyke T."/>
            <person name="Kerfeld C.A."/>
        </authorList>
    </citation>
    <scope>NUCLEOTIDE SEQUENCE [LARGE SCALE GENOMIC DNA]</scope>
    <source>
        <strain evidence="2">ATCC 27169 / PCC 6605</strain>
    </source>
</reference>
<proteinExistence type="predicted"/>
<dbReference type="EMBL" id="CP003600">
    <property type="protein sequence ID" value="AFY92871.1"/>
    <property type="molecule type" value="Genomic_DNA"/>
</dbReference>
<accession>K9UEM7</accession>